<gene>
    <name evidence="3" type="ORF">Mterra_01115</name>
</gene>
<dbReference type="Pfam" id="PF14338">
    <property type="entry name" value="Mrr_N"/>
    <property type="match status" value="1"/>
</dbReference>
<accession>A0A399EVN0</accession>
<evidence type="ECO:0000256" key="1">
    <source>
        <dbReference type="SAM" id="MobiDB-lite"/>
    </source>
</evidence>
<dbReference type="Proteomes" id="UP000265715">
    <property type="component" value="Unassembled WGS sequence"/>
</dbReference>
<feature type="region of interest" description="Disordered" evidence="1">
    <location>
        <begin position="172"/>
        <end position="202"/>
    </location>
</feature>
<protein>
    <recommendedName>
        <fullName evidence="2">Restriction system protein Mrr-like N-terminal domain-containing protein</fullName>
    </recommendedName>
</protein>
<evidence type="ECO:0000313" key="3">
    <source>
        <dbReference type="EMBL" id="RIH87723.1"/>
    </source>
</evidence>
<evidence type="ECO:0000313" key="4">
    <source>
        <dbReference type="Proteomes" id="UP000265715"/>
    </source>
</evidence>
<evidence type="ECO:0000259" key="2">
    <source>
        <dbReference type="Pfam" id="PF14338"/>
    </source>
</evidence>
<comment type="caution">
    <text evidence="3">The sequence shown here is derived from an EMBL/GenBank/DDBJ whole genome shotgun (WGS) entry which is preliminary data.</text>
</comment>
<sequence length="298" mass="33419">MAEPYSLGPYKGELLLDLDGLFQVLRLVPPYPPRAALEQVLIKRAVAILVQWDTQVGLVSPDGVLWVEAEGAWLEGLVRQLEQLDPLSAEERSEQVLLEKLAENAGRKLWGFLEDVEALVAHGEMALRRAQESRRYEQVATLAYWLERLVKVQQGGEELAKLWGIFSGRKPDKPGKAVKRAPGKTEKPDKTGKRPKGTATPQQNYRLPILRALAELGGQGKAAEVLDRVYQQVKHLLKGEDMEPAYDDPGRDEPVWRNRARWEVASLKKEGLVQSGGYGSWVLTDRGRKYLEEHDGSA</sequence>
<dbReference type="InterPro" id="IPR025745">
    <property type="entry name" value="Mrr-like_N_dom"/>
</dbReference>
<name>A0A399EVN0_9DEIN</name>
<feature type="compositionally biased region" description="Basic and acidic residues" evidence="1">
    <location>
        <begin position="183"/>
        <end position="192"/>
    </location>
</feature>
<dbReference type="RefSeq" id="WP_119314287.1">
    <property type="nucleotide sequence ID" value="NZ_QXDL01000032.1"/>
</dbReference>
<keyword evidence="4" id="KW-1185">Reference proteome</keyword>
<dbReference type="EMBL" id="QXDL01000032">
    <property type="protein sequence ID" value="RIH87723.1"/>
    <property type="molecule type" value="Genomic_DNA"/>
</dbReference>
<dbReference type="AlphaFoldDB" id="A0A399EVN0"/>
<proteinExistence type="predicted"/>
<feature type="domain" description="Restriction system protein Mrr-like N-terminal" evidence="2">
    <location>
        <begin position="203"/>
        <end position="292"/>
    </location>
</feature>
<organism evidence="3 4">
    <name type="scientific">Calidithermus terrae</name>
    <dbReference type="NCBI Taxonomy" id="1408545"/>
    <lineage>
        <taxon>Bacteria</taxon>
        <taxon>Thermotogati</taxon>
        <taxon>Deinococcota</taxon>
        <taxon>Deinococci</taxon>
        <taxon>Thermales</taxon>
        <taxon>Thermaceae</taxon>
        <taxon>Calidithermus</taxon>
    </lineage>
</organism>
<dbReference type="OrthoDB" id="9779761at2"/>
<reference evidence="3 4" key="1">
    <citation type="submission" date="2018-08" db="EMBL/GenBank/DDBJ databases">
        <title>Meiothermus terrae DSM 26712 genome sequencing project.</title>
        <authorList>
            <person name="Da Costa M.S."/>
            <person name="Albuquerque L."/>
            <person name="Raposo P."/>
            <person name="Froufe H.J.C."/>
            <person name="Barroso C.S."/>
            <person name="Egas C."/>
        </authorList>
    </citation>
    <scope>NUCLEOTIDE SEQUENCE [LARGE SCALE GENOMIC DNA]</scope>
    <source>
        <strain evidence="3 4">DSM 26712</strain>
    </source>
</reference>